<dbReference type="InterPro" id="IPR051552">
    <property type="entry name" value="HptR"/>
</dbReference>
<dbReference type="SMART" id="SM00448">
    <property type="entry name" value="REC"/>
    <property type="match status" value="1"/>
</dbReference>
<evidence type="ECO:0000259" key="11">
    <source>
        <dbReference type="PROSITE" id="PS50887"/>
    </source>
</evidence>
<dbReference type="PROSITE" id="PS50110">
    <property type="entry name" value="RESPONSE_REGULATORY"/>
    <property type="match status" value="1"/>
</dbReference>
<gene>
    <name evidence="12" type="ORF">E1757_33810</name>
</gene>
<evidence type="ECO:0000256" key="4">
    <source>
        <dbReference type="ARBA" id="ARBA00023012"/>
    </source>
</evidence>
<feature type="modified residue" description="4-aspartylphosphate" evidence="8">
    <location>
        <position position="55"/>
    </location>
</feature>
<evidence type="ECO:0000313" key="12">
    <source>
        <dbReference type="EMBL" id="TDF90595.1"/>
    </source>
</evidence>
<dbReference type="SMART" id="SM00342">
    <property type="entry name" value="HTH_ARAC"/>
    <property type="match status" value="1"/>
</dbReference>
<dbReference type="GO" id="GO:0043565">
    <property type="term" value="F:sequence-specific DNA binding"/>
    <property type="evidence" value="ECO:0007669"/>
    <property type="project" value="InterPro"/>
</dbReference>
<proteinExistence type="predicted"/>
<feature type="domain" description="HTH araC/xylS-type" evidence="9">
    <location>
        <begin position="441"/>
        <end position="539"/>
    </location>
</feature>
<dbReference type="Gene3D" id="3.40.50.2300">
    <property type="match status" value="1"/>
</dbReference>
<accession>A0A4R5KAJ5</accession>
<dbReference type="AlphaFoldDB" id="A0A4R5KAJ5"/>
<sequence length="542" mass="63106">MLKVLIVDDHAVSRTDLKTMLDWENCGFYISGEAYNGIHAIQLIKEDVPDIVITDINMPGMNGLGLIEQLEREYPQVRIVVLSAYDDFDYVRQSMKRGAMDYVLKHRLSASVLLDILKTVESSILVFRNERDKQNEMYHELKIRKDSLRQEFIKKLLEGSVSDRDEMLGQLESLDIAMDTENLLVTAAEIDDFRFIEERFSSKEVDVFIQTLLDISNEILSDWEKSIIIHKGREKFAIIFSLGHIHSRMYVYNQLYTFLNRIRTEIKKYLNITASFGVSSVCNEMSQLHHAYSEAASILKDKFYKGKNGIFIESTSSKHEEGFFCLDIKDEKAIYAALKNQDFETVKSLIDAVFNKISRLRLSSKSTQMICAELINIVNKASKDAGIEMSKLYTAGDIPYNLIQKYEVLMDIKSWILNLYHKFIEILQRMKCRGTYSDIIQKAMEYIQRNYKNDVSLQDVSDIVGVTNSYISRLFKEECRMGFTEYLNHVRVEHAKHYIEHGELKLKEIVSHVGFNNYNYFFKVFKEMTGMTPLEYEQTCRK</sequence>
<dbReference type="InterPro" id="IPR001789">
    <property type="entry name" value="Sig_transdc_resp-reg_receiver"/>
</dbReference>
<dbReference type="InterPro" id="IPR009057">
    <property type="entry name" value="Homeodomain-like_sf"/>
</dbReference>
<dbReference type="OrthoDB" id="9794370at2"/>
<organism evidence="12 13">
    <name type="scientific">Paenibacillus piri</name>
    <dbReference type="NCBI Taxonomy" id="2547395"/>
    <lineage>
        <taxon>Bacteria</taxon>
        <taxon>Bacillati</taxon>
        <taxon>Bacillota</taxon>
        <taxon>Bacilli</taxon>
        <taxon>Bacillales</taxon>
        <taxon>Paenibacillaceae</taxon>
        <taxon>Paenibacillus</taxon>
    </lineage>
</organism>
<dbReference type="InterPro" id="IPR000160">
    <property type="entry name" value="GGDEF_dom"/>
</dbReference>
<evidence type="ECO:0000256" key="8">
    <source>
        <dbReference type="PROSITE-ProRule" id="PRU00169"/>
    </source>
</evidence>
<keyword evidence="4" id="KW-0902">Two-component regulatory system</keyword>
<dbReference type="SUPFAM" id="SSF52172">
    <property type="entry name" value="CheY-like"/>
    <property type="match status" value="1"/>
</dbReference>
<dbReference type="EMBL" id="SMRT01000032">
    <property type="protein sequence ID" value="TDF90595.1"/>
    <property type="molecule type" value="Genomic_DNA"/>
</dbReference>
<evidence type="ECO:0000256" key="7">
    <source>
        <dbReference type="ARBA" id="ARBA00023163"/>
    </source>
</evidence>
<evidence type="ECO:0000313" key="13">
    <source>
        <dbReference type="Proteomes" id="UP000295636"/>
    </source>
</evidence>
<dbReference type="Gene3D" id="1.10.10.60">
    <property type="entry name" value="Homeodomain-like"/>
    <property type="match status" value="2"/>
</dbReference>
<dbReference type="PROSITE" id="PS50887">
    <property type="entry name" value="GGDEF"/>
    <property type="match status" value="1"/>
</dbReference>
<dbReference type="InterPro" id="IPR018060">
    <property type="entry name" value="HTH_AraC"/>
</dbReference>
<dbReference type="PANTHER" id="PTHR42713:SF3">
    <property type="entry name" value="TRANSCRIPTIONAL REGULATORY PROTEIN HPTR"/>
    <property type="match status" value="1"/>
</dbReference>
<keyword evidence="5" id="KW-0805">Transcription regulation</keyword>
<evidence type="ECO:0000256" key="3">
    <source>
        <dbReference type="ARBA" id="ARBA00022553"/>
    </source>
</evidence>
<dbReference type="GO" id="GO:0003700">
    <property type="term" value="F:DNA-binding transcription factor activity"/>
    <property type="evidence" value="ECO:0007669"/>
    <property type="project" value="InterPro"/>
</dbReference>
<keyword evidence="7" id="KW-0804">Transcription</keyword>
<keyword evidence="2" id="KW-0963">Cytoplasm</keyword>
<dbReference type="PROSITE" id="PS01124">
    <property type="entry name" value="HTH_ARAC_FAMILY_2"/>
    <property type="match status" value="1"/>
</dbReference>
<dbReference type="Pfam" id="PF12833">
    <property type="entry name" value="HTH_18"/>
    <property type="match status" value="1"/>
</dbReference>
<comment type="subcellular location">
    <subcellularLocation>
        <location evidence="1">Cytoplasm</location>
    </subcellularLocation>
</comment>
<dbReference type="PANTHER" id="PTHR42713">
    <property type="entry name" value="HISTIDINE KINASE-RELATED"/>
    <property type="match status" value="1"/>
</dbReference>
<feature type="domain" description="Response regulatory" evidence="10">
    <location>
        <begin position="3"/>
        <end position="120"/>
    </location>
</feature>
<keyword evidence="3 8" id="KW-0597">Phosphoprotein</keyword>
<protein>
    <submittedName>
        <fullName evidence="12">Response regulator</fullName>
    </submittedName>
</protein>
<dbReference type="GO" id="GO:0000160">
    <property type="term" value="P:phosphorelay signal transduction system"/>
    <property type="evidence" value="ECO:0007669"/>
    <property type="project" value="UniProtKB-KW"/>
</dbReference>
<feature type="domain" description="GGDEF" evidence="11">
    <location>
        <begin position="181"/>
        <end position="315"/>
    </location>
</feature>
<evidence type="ECO:0000259" key="10">
    <source>
        <dbReference type="PROSITE" id="PS50110"/>
    </source>
</evidence>
<dbReference type="CDD" id="cd17536">
    <property type="entry name" value="REC_YesN-like"/>
    <property type="match status" value="1"/>
</dbReference>
<dbReference type="InterPro" id="IPR011006">
    <property type="entry name" value="CheY-like_superfamily"/>
</dbReference>
<dbReference type="RefSeq" id="WP_133236585.1">
    <property type="nucleotide sequence ID" value="NZ_SMRT01000032.1"/>
</dbReference>
<evidence type="ECO:0000256" key="6">
    <source>
        <dbReference type="ARBA" id="ARBA00023125"/>
    </source>
</evidence>
<evidence type="ECO:0000256" key="1">
    <source>
        <dbReference type="ARBA" id="ARBA00004496"/>
    </source>
</evidence>
<dbReference type="SUPFAM" id="SSF46689">
    <property type="entry name" value="Homeodomain-like"/>
    <property type="match status" value="2"/>
</dbReference>
<dbReference type="SUPFAM" id="SSF55073">
    <property type="entry name" value="Nucleotide cyclase"/>
    <property type="match status" value="1"/>
</dbReference>
<dbReference type="Gene3D" id="3.30.70.270">
    <property type="match status" value="1"/>
</dbReference>
<name>A0A4R5KAJ5_9BACL</name>
<keyword evidence="6" id="KW-0238">DNA-binding</keyword>
<keyword evidence="13" id="KW-1185">Reference proteome</keyword>
<dbReference type="InterPro" id="IPR029787">
    <property type="entry name" value="Nucleotide_cyclase"/>
</dbReference>
<evidence type="ECO:0000256" key="5">
    <source>
        <dbReference type="ARBA" id="ARBA00023015"/>
    </source>
</evidence>
<dbReference type="Proteomes" id="UP000295636">
    <property type="component" value="Unassembled WGS sequence"/>
</dbReference>
<evidence type="ECO:0000256" key="2">
    <source>
        <dbReference type="ARBA" id="ARBA00022490"/>
    </source>
</evidence>
<reference evidence="12 13" key="1">
    <citation type="submission" date="2019-03" db="EMBL/GenBank/DDBJ databases">
        <title>This is whole genome sequence of Paenibacillus sp MS74 strain.</title>
        <authorList>
            <person name="Trinh H.N."/>
        </authorList>
    </citation>
    <scope>NUCLEOTIDE SEQUENCE [LARGE SCALE GENOMIC DNA]</scope>
    <source>
        <strain evidence="12 13">MS74</strain>
    </source>
</reference>
<dbReference type="Pfam" id="PF00072">
    <property type="entry name" value="Response_reg"/>
    <property type="match status" value="1"/>
</dbReference>
<dbReference type="InterPro" id="IPR043128">
    <property type="entry name" value="Rev_trsase/Diguanyl_cyclase"/>
</dbReference>
<comment type="caution">
    <text evidence="12">The sequence shown here is derived from an EMBL/GenBank/DDBJ whole genome shotgun (WGS) entry which is preliminary data.</text>
</comment>
<evidence type="ECO:0000259" key="9">
    <source>
        <dbReference type="PROSITE" id="PS01124"/>
    </source>
</evidence>
<dbReference type="GO" id="GO:0005737">
    <property type="term" value="C:cytoplasm"/>
    <property type="evidence" value="ECO:0007669"/>
    <property type="project" value="UniProtKB-SubCell"/>
</dbReference>